<dbReference type="PANTHER" id="PTHR46383:SF4">
    <property type="entry name" value="AMINOTRANSFERASE"/>
    <property type="match status" value="1"/>
</dbReference>
<evidence type="ECO:0000313" key="8">
    <source>
        <dbReference type="EMBL" id="GAN37288.1"/>
    </source>
</evidence>
<evidence type="ECO:0000259" key="7">
    <source>
        <dbReference type="Pfam" id="PF00155"/>
    </source>
</evidence>
<sequence length="391" mass="42597">MKLQPLNKQLADIDVSEIRQFDESVSKIPGILKLTLGEPDFNTPEHVKQAGIEAIQENYSHYTGMVGDPELREAAQHFFKTKYDTDYAADDEILVTVGATEALATAITTISDPGDAMLVPSPIYPGYIPLLTLNHVTPIYMDTSKTNFVLTPALIEATIAAHPDAKIKGIILNYPSNPTGVTYRASEVKAIAATAAEHDLYIICDEIYSELTYGDSHVSMGSYAYDRTFVVNGLSKSHAMTGWRIGFLMGPRVLIAEAKKVHQYLVTAATTIAQRAGIEALTNGQDDAQVMKAAYAKRRDFVYQALLDMGFDVARPDGAFYLFAKIPIELGLDSRQFTQSLATEQKLALISGTAFGPGGEGYIRISYAASMADLKEAVKRLQAFIAAHKAA</sequence>
<dbReference type="InterPro" id="IPR015424">
    <property type="entry name" value="PyrdxlP-dep_Trfase"/>
</dbReference>
<dbReference type="GO" id="GO:0006520">
    <property type="term" value="P:amino acid metabolic process"/>
    <property type="evidence" value="ECO:0007669"/>
    <property type="project" value="InterPro"/>
</dbReference>
<proteinExistence type="inferred from homology"/>
<evidence type="ECO:0000256" key="1">
    <source>
        <dbReference type="ARBA" id="ARBA00001933"/>
    </source>
</evidence>
<evidence type="ECO:0000256" key="2">
    <source>
        <dbReference type="ARBA" id="ARBA00007441"/>
    </source>
</evidence>
<dbReference type="EC" id="2.6.1.-" evidence="6"/>
<comment type="cofactor">
    <cofactor evidence="1 6">
        <name>pyridoxal 5'-phosphate</name>
        <dbReference type="ChEBI" id="CHEBI:597326"/>
    </cofactor>
</comment>
<dbReference type="InterPro" id="IPR004838">
    <property type="entry name" value="NHTrfase_class1_PyrdxlP-BS"/>
</dbReference>
<feature type="domain" description="Aminotransferase class I/classII large" evidence="7">
    <location>
        <begin position="31"/>
        <end position="381"/>
    </location>
</feature>
<dbReference type="CDD" id="cd00609">
    <property type="entry name" value="AAT_like"/>
    <property type="match status" value="1"/>
</dbReference>
<dbReference type="InterPro" id="IPR015422">
    <property type="entry name" value="PyrdxlP-dep_Trfase_small"/>
</dbReference>
<keyword evidence="3 6" id="KW-0032">Aminotransferase</keyword>
<dbReference type="Gene3D" id="3.90.1150.10">
    <property type="entry name" value="Aspartate Aminotransferase, domain 1"/>
    <property type="match status" value="1"/>
</dbReference>
<accession>A0A0C9QFF1</accession>
<keyword evidence="4 6" id="KW-0808">Transferase</keyword>
<dbReference type="EMBL" id="BAYM01000134">
    <property type="protein sequence ID" value="GAN37288.1"/>
    <property type="molecule type" value="Genomic_DNA"/>
</dbReference>
<organism evidence="8 9">
    <name type="scientific">Lacticaseibacillus paracasei NRIC 0644</name>
    <dbReference type="NCBI Taxonomy" id="1435038"/>
    <lineage>
        <taxon>Bacteria</taxon>
        <taxon>Bacillati</taxon>
        <taxon>Bacillota</taxon>
        <taxon>Bacilli</taxon>
        <taxon>Lactobacillales</taxon>
        <taxon>Lactobacillaceae</taxon>
        <taxon>Lacticaseibacillus</taxon>
    </lineage>
</organism>
<evidence type="ECO:0000256" key="3">
    <source>
        <dbReference type="ARBA" id="ARBA00022576"/>
    </source>
</evidence>
<dbReference type="RefSeq" id="WP_011674299.1">
    <property type="nucleotide sequence ID" value="NZ_BAYM01000134.1"/>
</dbReference>
<dbReference type="PANTHER" id="PTHR46383">
    <property type="entry name" value="ASPARTATE AMINOTRANSFERASE"/>
    <property type="match status" value="1"/>
</dbReference>
<dbReference type="InterPro" id="IPR004839">
    <property type="entry name" value="Aminotransferase_I/II_large"/>
</dbReference>
<dbReference type="GO" id="GO:0008483">
    <property type="term" value="F:transaminase activity"/>
    <property type="evidence" value="ECO:0007669"/>
    <property type="project" value="UniProtKB-KW"/>
</dbReference>
<protein>
    <recommendedName>
        <fullName evidence="6">Aminotransferase</fullName>
        <ecNumber evidence="6">2.6.1.-</ecNumber>
    </recommendedName>
</protein>
<keyword evidence="5" id="KW-0663">Pyridoxal phosphate</keyword>
<dbReference type="NCBIfam" id="NF005588">
    <property type="entry name" value="PRK07309.1"/>
    <property type="match status" value="1"/>
</dbReference>
<dbReference type="Proteomes" id="UP000032552">
    <property type="component" value="Unassembled WGS sequence"/>
</dbReference>
<evidence type="ECO:0000256" key="4">
    <source>
        <dbReference type="ARBA" id="ARBA00022679"/>
    </source>
</evidence>
<reference evidence="9" key="1">
    <citation type="submission" date="2014-05" db="EMBL/GenBank/DDBJ databases">
        <title>Whole genome sequencing of Lactobacillus casei NRIC0644.</title>
        <authorList>
            <person name="Atarashi H."/>
            <person name="Yoshida Y."/>
            <person name="Fujimura S."/>
            <person name="Tanaka N."/>
            <person name="Shiwa Y."/>
            <person name="Yoshikawa H."/>
            <person name="Okada S."/>
            <person name="Nakagawa J."/>
        </authorList>
    </citation>
    <scope>NUCLEOTIDE SEQUENCE [LARGE SCALE GENOMIC DNA]</scope>
    <source>
        <strain evidence="9">NRIC0644</strain>
    </source>
</reference>
<comment type="caution">
    <text evidence="8">The sequence shown here is derived from an EMBL/GenBank/DDBJ whole genome shotgun (WGS) entry which is preliminary data.</text>
</comment>
<dbReference type="PROSITE" id="PS00105">
    <property type="entry name" value="AA_TRANSFER_CLASS_1"/>
    <property type="match status" value="1"/>
</dbReference>
<name>A0A0C9QFF1_LACPA</name>
<dbReference type="SUPFAM" id="SSF53383">
    <property type="entry name" value="PLP-dependent transferases"/>
    <property type="match status" value="1"/>
</dbReference>
<comment type="similarity">
    <text evidence="2 6">Belongs to the class-I pyridoxal-phosphate-dependent aminotransferase family.</text>
</comment>
<evidence type="ECO:0000256" key="6">
    <source>
        <dbReference type="RuleBase" id="RU000481"/>
    </source>
</evidence>
<dbReference type="GO" id="GO:0030170">
    <property type="term" value="F:pyridoxal phosphate binding"/>
    <property type="evidence" value="ECO:0007669"/>
    <property type="project" value="InterPro"/>
</dbReference>
<dbReference type="InterPro" id="IPR050596">
    <property type="entry name" value="AspAT/PAT-like"/>
</dbReference>
<dbReference type="PRINTS" id="PR00753">
    <property type="entry name" value="ACCSYNTHASE"/>
</dbReference>
<dbReference type="Gene3D" id="3.40.640.10">
    <property type="entry name" value="Type I PLP-dependent aspartate aminotransferase-like (Major domain)"/>
    <property type="match status" value="1"/>
</dbReference>
<dbReference type="AlphaFoldDB" id="A0A0C9QFF1"/>
<evidence type="ECO:0000256" key="5">
    <source>
        <dbReference type="ARBA" id="ARBA00022898"/>
    </source>
</evidence>
<dbReference type="InterPro" id="IPR015421">
    <property type="entry name" value="PyrdxlP-dep_Trfase_major"/>
</dbReference>
<gene>
    <name evidence="8" type="ORF">LC0644_1877</name>
</gene>
<dbReference type="Pfam" id="PF00155">
    <property type="entry name" value="Aminotran_1_2"/>
    <property type="match status" value="1"/>
</dbReference>
<evidence type="ECO:0000313" key="9">
    <source>
        <dbReference type="Proteomes" id="UP000032552"/>
    </source>
</evidence>